<keyword evidence="8" id="KW-0598">Phosphotransferase system</keyword>
<organism evidence="17 18">
    <name type="scientific">Cetobacterium somerae ATCC BAA-474</name>
    <dbReference type="NCBI Taxonomy" id="1319815"/>
    <lineage>
        <taxon>Bacteria</taxon>
        <taxon>Fusobacteriati</taxon>
        <taxon>Fusobacteriota</taxon>
        <taxon>Fusobacteriia</taxon>
        <taxon>Fusobacteriales</taxon>
        <taxon>Fusobacteriaceae</taxon>
        <taxon>Cetobacterium</taxon>
    </lineage>
</organism>
<dbReference type="NCBIfam" id="TIGR00829">
    <property type="entry name" value="FRU"/>
    <property type="match status" value="1"/>
</dbReference>
<dbReference type="RefSeq" id="WP_023050669.1">
    <property type="nucleotide sequence ID" value="NZ_CP173065.2"/>
</dbReference>
<dbReference type="InterPro" id="IPR004715">
    <property type="entry name" value="PTS_IIA_fruc"/>
</dbReference>
<dbReference type="InterPro" id="IPR003352">
    <property type="entry name" value="PTS_EIIC"/>
</dbReference>
<dbReference type="Gene3D" id="3.40.930.10">
    <property type="entry name" value="Mannitol-specific EII, Chain A"/>
    <property type="match status" value="1"/>
</dbReference>
<evidence type="ECO:0000256" key="9">
    <source>
        <dbReference type="ARBA" id="ARBA00022692"/>
    </source>
</evidence>
<dbReference type="FunFam" id="3.40.930.10:FF:000009">
    <property type="entry name" value="PTS system, fructose specific IIABC component"/>
    <property type="match status" value="1"/>
</dbReference>
<dbReference type="InterPro" id="IPR013011">
    <property type="entry name" value="PTS_EIIB_2"/>
</dbReference>
<evidence type="ECO:0000256" key="2">
    <source>
        <dbReference type="ARBA" id="ARBA00004496"/>
    </source>
</evidence>
<keyword evidence="12 13" id="KW-0472">Membrane</keyword>
<keyword evidence="4" id="KW-1003">Cell membrane</keyword>
<dbReference type="EMBL" id="AXZF01000040">
    <property type="protein sequence ID" value="ERT68962.1"/>
    <property type="molecule type" value="Genomic_DNA"/>
</dbReference>
<dbReference type="NCBIfam" id="TIGR01427">
    <property type="entry name" value="PTS_IIC_fructo"/>
    <property type="match status" value="1"/>
</dbReference>
<evidence type="ECO:0000256" key="4">
    <source>
        <dbReference type="ARBA" id="ARBA00022475"/>
    </source>
</evidence>
<reference evidence="17 18" key="1">
    <citation type="submission" date="2013-08" db="EMBL/GenBank/DDBJ databases">
        <authorList>
            <person name="Weinstock G."/>
            <person name="Sodergren E."/>
            <person name="Wylie T."/>
            <person name="Fulton L."/>
            <person name="Fulton R."/>
            <person name="Fronick C."/>
            <person name="O'Laughlin M."/>
            <person name="Godfrey J."/>
            <person name="Miner T."/>
            <person name="Herter B."/>
            <person name="Appelbaum E."/>
            <person name="Cordes M."/>
            <person name="Lek S."/>
            <person name="Wollam A."/>
            <person name="Pepin K.H."/>
            <person name="Palsikar V.B."/>
            <person name="Mitreva M."/>
            <person name="Wilson R.K."/>
        </authorList>
    </citation>
    <scope>NUCLEOTIDE SEQUENCE [LARGE SCALE GENOMIC DNA]</scope>
    <source>
        <strain evidence="17 18">ATCC BAA-474</strain>
    </source>
</reference>
<dbReference type="InterPro" id="IPR002178">
    <property type="entry name" value="PTS_EIIA_type-2_dom"/>
</dbReference>
<dbReference type="InterPro" id="IPR050864">
    <property type="entry name" value="Bacterial_PTS_Sugar_Transport"/>
</dbReference>
<keyword evidence="18" id="KW-1185">Reference proteome</keyword>
<dbReference type="InterPro" id="IPR036095">
    <property type="entry name" value="PTS_EIIB-like_sf"/>
</dbReference>
<dbReference type="PROSITE" id="PS51094">
    <property type="entry name" value="PTS_EIIA_TYPE_2"/>
    <property type="match status" value="1"/>
</dbReference>
<feature type="domain" description="PTS EIIB type-2" evidence="15">
    <location>
        <begin position="158"/>
        <end position="253"/>
    </location>
</feature>
<dbReference type="PATRIC" id="fig|1319815.3.peg.1086"/>
<gene>
    <name evidence="17" type="ORF">HMPREF0202_01129</name>
</gene>
<keyword evidence="7" id="KW-0808">Transferase</keyword>
<feature type="domain" description="PTS EIIA type-2" evidence="14">
    <location>
        <begin position="1"/>
        <end position="143"/>
    </location>
</feature>
<evidence type="ECO:0000259" key="14">
    <source>
        <dbReference type="PROSITE" id="PS51094"/>
    </source>
</evidence>
<dbReference type="PROSITE" id="PS51099">
    <property type="entry name" value="PTS_EIIB_TYPE_2"/>
    <property type="match status" value="1"/>
</dbReference>
<evidence type="ECO:0000313" key="18">
    <source>
        <dbReference type="Proteomes" id="UP000017081"/>
    </source>
</evidence>
<keyword evidence="3" id="KW-0813">Transport</keyword>
<dbReference type="InterPro" id="IPR003353">
    <property type="entry name" value="PTS_IIB_fruc"/>
</dbReference>
<dbReference type="PANTHER" id="PTHR30505:SF0">
    <property type="entry name" value="FRUCTOSE-LIKE PTS SYSTEM EIIBC COMPONENT-RELATED"/>
    <property type="match status" value="1"/>
</dbReference>
<keyword evidence="5" id="KW-0597">Phosphoprotein</keyword>
<feature type="transmembrane region" description="Helical" evidence="13">
    <location>
        <begin position="357"/>
        <end position="379"/>
    </location>
</feature>
<dbReference type="eggNOG" id="COG1762">
    <property type="taxonomic scope" value="Bacteria"/>
</dbReference>
<protein>
    <submittedName>
        <fullName evidence="17">Uncharacterized protein</fullName>
    </submittedName>
</protein>
<evidence type="ECO:0000256" key="5">
    <source>
        <dbReference type="ARBA" id="ARBA00022553"/>
    </source>
</evidence>
<keyword evidence="11 13" id="KW-1133">Transmembrane helix</keyword>
<dbReference type="AlphaFoldDB" id="U7VB65"/>
<dbReference type="GO" id="GO:0005886">
    <property type="term" value="C:plasma membrane"/>
    <property type="evidence" value="ECO:0007669"/>
    <property type="project" value="UniProtKB-SubCell"/>
</dbReference>
<evidence type="ECO:0000259" key="15">
    <source>
        <dbReference type="PROSITE" id="PS51099"/>
    </source>
</evidence>
<dbReference type="GO" id="GO:0022877">
    <property type="term" value="F:protein-N(PI)-phosphohistidine-fructose phosphotransferase system transporter activity"/>
    <property type="evidence" value="ECO:0007669"/>
    <property type="project" value="InterPro"/>
</dbReference>
<dbReference type="CDD" id="cd00211">
    <property type="entry name" value="PTS_IIA_fru"/>
    <property type="match status" value="1"/>
</dbReference>
<dbReference type="PANTHER" id="PTHR30505">
    <property type="entry name" value="FRUCTOSE-LIKE PERMEASE"/>
    <property type="match status" value="1"/>
</dbReference>
<dbReference type="InterPro" id="IPR013014">
    <property type="entry name" value="PTS_EIIC_2"/>
</dbReference>
<feature type="domain" description="PTS EIIC type-2" evidence="16">
    <location>
        <begin position="277"/>
        <end position="605"/>
    </location>
</feature>
<dbReference type="GO" id="GO:0005351">
    <property type="term" value="F:carbohydrate:proton symporter activity"/>
    <property type="evidence" value="ECO:0007669"/>
    <property type="project" value="InterPro"/>
</dbReference>
<dbReference type="FunFam" id="3.40.50.2300:FF:000014">
    <property type="entry name" value="PTS system fructose-like transporter subunit IIB"/>
    <property type="match status" value="1"/>
</dbReference>
<feature type="transmembrane region" description="Helical" evidence="13">
    <location>
        <begin position="579"/>
        <end position="599"/>
    </location>
</feature>
<dbReference type="eggNOG" id="COG1445">
    <property type="taxonomic scope" value="Bacteria"/>
</dbReference>
<evidence type="ECO:0000256" key="8">
    <source>
        <dbReference type="ARBA" id="ARBA00022683"/>
    </source>
</evidence>
<evidence type="ECO:0000256" key="12">
    <source>
        <dbReference type="ARBA" id="ARBA00023136"/>
    </source>
</evidence>
<dbReference type="SUPFAM" id="SSF55804">
    <property type="entry name" value="Phoshotransferase/anion transport protein"/>
    <property type="match status" value="1"/>
</dbReference>
<dbReference type="Pfam" id="PF00359">
    <property type="entry name" value="PTS_EIIA_2"/>
    <property type="match status" value="1"/>
</dbReference>
<keyword evidence="6" id="KW-0762">Sugar transport</keyword>
<dbReference type="STRING" id="1319815.HMPREF0202_01129"/>
<evidence type="ECO:0000313" key="17">
    <source>
        <dbReference type="EMBL" id="ERT68962.1"/>
    </source>
</evidence>
<dbReference type="GO" id="GO:0090563">
    <property type="term" value="F:protein-phosphocysteine-sugar phosphotransferase activity"/>
    <property type="evidence" value="ECO:0007669"/>
    <property type="project" value="TreeGrafter"/>
</dbReference>
<dbReference type="eggNOG" id="COG1299">
    <property type="taxonomic scope" value="Bacteria"/>
</dbReference>
<dbReference type="InterPro" id="IPR006327">
    <property type="entry name" value="PTS_IIC_fruc"/>
</dbReference>
<dbReference type="Gene3D" id="3.40.50.2300">
    <property type="match status" value="1"/>
</dbReference>
<dbReference type="GO" id="GO:0016301">
    <property type="term" value="F:kinase activity"/>
    <property type="evidence" value="ECO:0007669"/>
    <property type="project" value="UniProtKB-KW"/>
</dbReference>
<evidence type="ECO:0000256" key="7">
    <source>
        <dbReference type="ARBA" id="ARBA00022679"/>
    </source>
</evidence>
<name>U7VB65_9FUSO</name>
<dbReference type="Pfam" id="PF02302">
    <property type="entry name" value="PTS_IIB"/>
    <property type="match status" value="1"/>
</dbReference>
<evidence type="ECO:0000259" key="16">
    <source>
        <dbReference type="PROSITE" id="PS51104"/>
    </source>
</evidence>
<dbReference type="CDD" id="cd05569">
    <property type="entry name" value="PTS_IIB_fructose"/>
    <property type="match status" value="1"/>
</dbReference>
<sequence>MLEKKYIKLKLTGETKDEILQELVDVLDNGGALENKDEFLKVVKAREATSSTGLEEGIAIPHGKTKAVRKPAVAFGRSNGVDFNSLDGEPSKLFFMIAAPEDATDSHIETLSKLTNKLLDDEVREKLENAKTEDEILNILNEEKKEIINSSEKREGYVVAVTACPVGIAHTYMAADSLVNKGKELGVEIKVETNGSVGVKNELTAEDIKRATGVIVAADKTIDMDRFAGKKVIQVPVKQAIRAPKELIEKTLNGEGEIYKSSSNGKKEIQKNEKTGIYKHLMNGVSHMLPLVVCGGVLIALSIALSGIKAGSGADVTNPFFKSMLDLGVAAFGLMIPILSGYIAMSIADRPGLAPGLVGGALANTVGAGFLGGMVAGFAAGYIAKWVKSWNVPEGLKPIMPIFVIPLVSTSLVGVIMYFIGAPISGFMNMLTDVLKGMEAGSVFLALILGCMISFDMGGPINKVAFLFGSAMITQGVPTVMGPIAVAICIPPIGMGIATMMAPKNYEVGEREAGKAAFAMGLIGITEGAIPFAAADPFRVIPSIMVGSGVGAVIAAIGKVADHAPHGGPIVLPVVDNKLMFIIAIVVGSLISAIMVNILKKFKKQ</sequence>
<dbReference type="Proteomes" id="UP000017081">
    <property type="component" value="Unassembled WGS sequence"/>
</dbReference>
<evidence type="ECO:0000256" key="10">
    <source>
        <dbReference type="ARBA" id="ARBA00022777"/>
    </source>
</evidence>
<evidence type="ECO:0000256" key="11">
    <source>
        <dbReference type="ARBA" id="ARBA00022989"/>
    </source>
</evidence>
<evidence type="ECO:0000256" key="1">
    <source>
        <dbReference type="ARBA" id="ARBA00004429"/>
    </source>
</evidence>
<dbReference type="HOGENOM" id="CLU_013155_1_0_0"/>
<dbReference type="SUPFAM" id="SSF52794">
    <property type="entry name" value="PTS system IIB component-like"/>
    <property type="match status" value="1"/>
</dbReference>
<evidence type="ECO:0000256" key="13">
    <source>
        <dbReference type="SAM" id="Phobius"/>
    </source>
</evidence>
<proteinExistence type="predicted"/>
<feature type="transmembrane region" description="Helical" evidence="13">
    <location>
        <begin position="328"/>
        <end position="345"/>
    </location>
</feature>
<feature type="transmembrane region" description="Helical" evidence="13">
    <location>
        <begin position="399"/>
        <end position="420"/>
    </location>
</feature>
<feature type="transmembrane region" description="Helical" evidence="13">
    <location>
        <begin position="441"/>
        <end position="461"/>
    </location>
</feature>
<evidence type="ECO:0000256" key="3">
    <source>
        <dbReference type="ARBA" id="ARBA00022448"/>
    </source>
</evidence>
<dbReference type="Pfam" id="PF02378">
    <property type="entry name" value="PTS_EIIC"/>
    <property type="match status" value="1"/>
</dbReference>
<dbReference type="GO" id="GO:0005737">
    <property type="term" value="C:cytoplasm"/>
    <property type="evidence" value="ECO:0007669"/>
    <property type="project" value="UniProtKB-SubCell"/>
</dbReference>
<dbReference type="PROSITE" id="PS51104">
    <property type="entry name" value="PTS_EIIC_TYPE_2"/>
    <property type="match status" value="1"/>
</dbReference>
<feature type="transmembrane region" description="Helical" evidence="13">
    <location>
        <begin position="481"/>
        <end position="502"/>
    </location>
</feature>
<comment type="subcellular location">
    <subcellularLocation>
        <location evidence="1">Cell inner membrane</location>
        <topology evidence="1">Multi-pass membrane protein</topology>
    </subcellularLocation>
    <subcellularLocation>
        <location evidence="2">Cytoplasm</location>
    </subcellularLocation>
</comment>
<feature type="transmembrane region" description="Helical" evidence="13">
    <location>
        <begin position="288"/>
        <end position="308"/>
    </location>
</feature>
<dbReference type="GO" id="GO:0009401">
    <property type="term" value="P:phosphoenolpyruvate-dependent sugar phosphotransferase system"/>
    <property type="evidence" value="ECO:0007669"/>
    <property type="project" value="UniProtKB-KW"/>
</dbReference>
<dbReference type="InterPro" id="IPR003501">
    <property type="entry name" value="PTS_EIIB_2/3"/>
</dbReference>
<dbReference type="InterPro" id="IPR016152">
    <property type="entry name" value="PTrfase/Anion_transptr"/>
</dbReference>
<dbReference type="NCBIfam" id="TIGR00848">
    <property type="entry name" value="fruA"/>
    <property type="match status" value="1"/>
</dbReference>
<comment type="caution">
    <text evidence="17">The sequence shown here is derived from an EMBL/GenBank/DDBJ whole genome shotgun (WGS) entry which is preliminary data.</text>
</comment>
<accession>U7VB65</accession>
<evidence type="ECO:0000256" key="6">
    <source>
        <dbReference type="ARBA" id="ARBA00022597"/>
    </source>
</evidence>
<keyword evidence="10" id="KW-0418">Kinase</keyword>
<keyword evidence="9 13" id="KW-0812">Transmembrane</keyword>